<organism evidence="1">
    <name type="scientific">Kitasatospora sp. CMC57</name>
    <dbReference type="NCBI Taxonomy" id="3231513"/>
    <lineage>
        <taxon>Bacteria</taxon>
        <taxon>Bacillati</taxon>
        <taxon>Actinomycetota</taxon>
        <taxon>Actinomycetes</taxon>
        <taxon>Kitasatosporales</taxon>
        <taxon>Streptomycetaceae</taxon>
        <taxon>Kitasatospora</taxon>
    </lineage>
</organism>
<evidence type="ECO:0000313" key="1">
    <source>
        <dbReference type="EMBL" id="BFP47078.1"/>
    </source>
</evidence>
<accession>A0AB33K049</accession>
<dbReference type="InterPro" id="IPR038282">
    <property type="entry name" value="DUF2267_sf"/>
</dbReference>
<evidence type="ECO:0008006" key="2">
    <source>
        <dbReference type="Google" id="ProtNLM"/>
    </source>
</evidence>
<sequence>MTWPHLVQQVRDFGRYDTDQEAERVLEAVLTALGRQLVGDERCDLAATLPDRARALLVSQIPLAQPVDAPAFVAAVATALDTTLASARWDASSVLAVLADLAGDRLTDRLTARLPVGYAFLFGRANLTVAA</sequence>
<dbReference type="Gene3D" id="1.10.490.110">
    <property type="entry name" value="Uncharacterized conserved protein DUF2267"/>
    <property type="match status" value="1"/>
</dbReference>
<dbReference type="EMBL" id="AP035881">
    <property type="protein sequence ID" value="BFP47078.1"/>
    <property type="molecule type" value="Genomic_DNA"/>
</dbReference>
<protein>
    <recommendedName>
        <fullName evidence="2">DUF2267 domain-containing protein</fullName>
    </recommendedName>
</protein>
<dbReference type="Pfam" id="PF10025">
    <property type="entry name" value="DUF2267"/>
    <property type="match status" value="1"/>
</dbReference>
<reference evidence="1" key="1">
    <citation type="submission" date="2024-07" db="EMBL/GenBank/DDBJ databases">
        <title>Complete genome sequences of cellulolytic bacteria, Kitasatospora sp. CMC57 and Streptomyces sp. CMC78, isolated from Japanese agricultural soil.</title>
        <authorList>
            <person name="Hashimoto T."/>
            <person name="Ito M."/>
            <person name="Iwamoto M."/>
            <person name="Fukahori D."/>
            <person name="Shoda T."/>
            <person name="Sakoda M."/>
            <person name="Morohoshi T."/>
            <person name="Mitsuboshi M."/>
            <person name="Nishizawa T."/>
        </authorList>
    </citation>
    <scope>NUCLEOTIDE SEQUENCE</scope>
    <source>
        <strain evidence="1">CMC57</strain>
    </source>
</reference>
<name>A0AB33K049_9ACTN</name>
<proteinExistence type="predicted"/>
<dbReference type="RefSeq" id="WP_407989461.1">
    <property type="nucleotide sequence ID" value="NZ_AP035881.2"/>
</dbReference>
<gene>
    <name evidence="1" type="ORF">KCMC57_34460</name>
</gene>
<dbReference type="InterPro" id="IPR018727">
    <property type="entry name" value="DUF2267"/>
</dbReference>
<dbReference type="AlphaFoldDB" id="A0AB33K049"/>